<evidence type="ECO:0000256" key="17">
    <source>
        <dbReference type="ARBA" id="ARBA00045966"/>
    </source>
</evidence>
<dbReference type="EMBL" id="NCKU01000848">
    <property type="protein sequence ID" value="RWS13921.1"/>
    <property type="molecule type" value="Genomic_DNA"/>
</dbReference>
<comment type="catalytic activity">
    <reaction evidence="2">
        <text>Release of N-terminal proline from a peptide.</text>
        <dbReference type="EC" id="3.4.11.5"/>
    </reaction>
</comment>
<keyword evidence="7 21" id="KW-0031">Aminopeptidase</keyword>
<dbReference type="GO" id="GO:0006508">
    <property type="term" value="P:proteolysis"/>
    <property type="evidence" value="ECO:0007669"/>
    <property type="project" value="UniProtKB-KW"/>
</dbReference>
<evidence type="ECO:0000256" key="7">
    <source>
        <dbReference type="ARBA" id="ARBA00022438"/>
    </source>
</evidence>
<dbReference type="Pfam" id="PF00883">
    <property type="entry name" value="Peptidase_M17"/>
    <property type="match status" value="1"/>
</dbReference>
<evidence type="ECO:0000256" key="12">
    <source>
        <dbReference type="ARBA" id="ARBA00029605"/>
    </source>
</evidence>
<dbReference type="SUPFAM" id="SSF52949">
    <property type="entry name" value="Macro domain-like"/>
    <property type="match status" value="1"/>
</dbReference>
<gene>
    <name evidence="21" type="ORF">B4U79_10811</name>
</gene>
<evidence type="ECO:0000256" key="19">
    <source>
        <dbReference type="ARBA" id="ARBA00049107"/>
    </source>
</evidence>
<accession>A0A3S3PJT8</accession>
<comment type="caution">
    <text evidence="21">The sequence shown here is derived from an EMBL/GenBank/DDBJ whole genome shotgun (WGS) entry which is preliminary data.</text>
</comment>
<dbReference type="PANTHER" id="PTHR11963">
    <property type="entry name" value="LEUCINE AMINOPEPTIDASE-RELATED"/>
    <property type="match status" value="1"/>
</dbReference>
<dbReference type="PANTHER" id="PTHR11963:SF23">
    <property type="entry name" value="CYTOSOL AMINOPEPTIDASE"/>
    <property type="match status" value="1"/>
</dbReference>
<evidence type="ECO:0000259" key="20">
    <source>
        <dbReference type="PROSITE" id="PS00631"/>
    </source>
</evidence>
<comment type="function">
    <text evidence="17">Cytosolic metallopeptidase that catalyzes the removal of unsubstituted N-terminal hydrophobic amino acids from various peptides. The presence of Zn(2+) ions is essential for the peptidase activity, and the association with other cofactors can modulate the substrate spectificity of the enzyme. For instance, in the presence of Mn(2+), it displays a specific Cys-Gly hydrolyzing activity of Cys-Gly-S-conjugates. Involved in the metabolism of glutathione and in the degradation of glutathione S-conjugates, which may play a role in the control of the cell redox status.</text>
</comment>
<dbReference type="PRINTS" id="PR00481">
    <property type="entry name" value="LAMNOPPTDASE"/>
</dbReference>
<comment type="catalytic activity">
    <reaction evidence="1">
        <text>Release of an N-terminal amino acid, Xaa-|-Yaa-, in which Xaa is preferably Leu, but may be other amino acids including Pro although not Arg or Lys, and Yaa may be Pro. Amino acid amides and methyl esters are also readily hydrolyzed, but rates on arylamides are exceedingly low.</text>
        <dbReference type="EC" id="3.4.11.1"/>
    </reaction>
</comment>
<dbReference type="EC" id="3.4.11.5" evidence="5"/>
<evidence type="ECO:0000256" key="10">
    <source>
        <dbReference type="ARBA" id="ARBA00023511"/>
    </source>
</evidence>
<evidence type="ECO:0000256" key="14">
    <source>
        <dbReference type="ARBA" id="ARBA00030997"/>
    </source>
</evidence>
<evidence type="ECO:0000256" key="9">
    <source>
        <dbReference type="ARBA" id="ARBA00022801"/>
    </source>
</evidence>
<dbReference type="InterPro" id="IPR011356">
    <property type="entry name" value="Leucine_aapep/pepB"/>
</dbReference>
<dbReference type="PROSITE" id="PS00631">
    <property type="entry name" value="CYTOSOL_AP"/>
    <property type="match status" value="1"/>
</dbReference>
<evidence type="ECO:0000256" key="3">
    <source>
        <dbReference type="ARBA" id="ARBA00009528"/>
    </source>
</evidence>
<evidence type="ECO:0000256" key="8">
    <source>
        <dbReference type="ARBA" id="ARBA00022670"/>
    </source>
</evidence>
<evidence type="ECO:0000313" key="22">
    <source>
        <dbReference type="Proteomes" id="UP000285301"/>
    </source>
</evidence>
<dbReference type="InterPro" id="IPR023042">
    <property type="entry name" value="Peptidase_M17_leu_NH2_pept"/>
</dbReference>
<dbReference type="EC" id="3.4.13.23" evidence="11"/>
<dbReference type="InterPro" id="IPR008283">
    <property type="entry name" value="Peptidase_M17_N"/>
</dbReference>
<reference evidence="21 22" key="1">
    <citation type="journal article" date="2018" name="Gigascience">
        <title>Genomes of trombidid mites reveal novel predicted allergens and laterally-transferred genes associated with secondary metabolism.</title>
        <authorList>
            <person name="Dong X."/>
            <person name="Chaisiri K."/>
            <person name="Xia D."/>
            <person name="Armstrong S.D."/>
            <person name="Fang Y."/>
            <person name="Donnelly M.J."/>
            <person name="Kadowaki T."/>
            <person name="McGarry J.W."/>
            <person name="Darby A.C."/>
            <person name="Makepeace B.L."/>
        </authorList>
    </citation>
    <scope>NUCLEOTIDE SEQUENCE [LARGE SCALE GENOMIC DNA]</scope>
    <source>
        <strain evidence="21">UoL-WK</strain>
    </source>
</reference>
<protein>
    <recommendedName>
        <fullName evidence="6">Cytosol aminopeptidase</fullName>
        <ecNumber evidence="4">3.4.11.1</ecNumber>
        <ecNumber evidence="5">3.4.11.5</ecNumber>
        <ecNumber evidence="11">3.4.13.23</ecNumber>
    </recommendedName>
    <alternativeName>
        <fullName evidence="14">Cysteinylglycine-S-conjugate dipeptidase</fullName>
    </alternativeName>
    <alternativeName>
        <fullName evidence="15">Leucine aminopeptidase 3</fullName>
    </alternativeName>
    <alternativeName>
        <fullName evidence="16">Leucyl aminopeptidase</fullName>
    </alternativeName>
    <alternativeName>
        <fullName evidence="13">Proline aminopeptidase</fullName>
    </alternativeName>
    <alternativeName>
        <fullName evidence="12">Prolyl aminopeptidase</fullName>
    </alternativeName>
</protein>
<evidence type="ECO:0000256" key="2">
    <source>
        <dbReference type="ARBA" id="ARBA00001585"/>
    </source>
</evidence>
<dbReference type="GO" id="GO:0005737">
    <property type="term" value="C:cytoplasm"/>
    <property type="evidence" value="ECO:0007669"/>
    <property type="project" value="InterPro"/>
</dbReference>
<dbReference type="Proteomes" id="UP000285301">
    <property type="component" value="Unassembled WGS sequence"/>
</dbReference>
<dbReference type="HAMAP" id="MF_00181">
    <property type="entry name" value="Cytosol_peptidase_M17"/>
    <property type="match status" value="1"/>
</dbReference>
<dbReference type="Pfam" id="PF02789">
    <property type="entry name" value="Peptidase_M17_N"/>
    <property type="match status" value="1"/>
</dbReference>
<dbReference type="Gene3D" id="3.40.220.10">
    <property type="entry name" value="Leucine Aminopeptidase, subunit E, domain 1"/>
    <property type="match status" value="1"/>
</dbReference>
<dbReference type="CDD" id="cd00433">
    <property type="entry name" value="Peptidase_M17"/>
    <property type="match status" value="1"/>
</dbReference>
<evidence type="ECO:0000256" key="4">
    <source>
        <dbReference type="ARBA" id="ARBA00012565"/>
    </source>
</evidence>
<evidence type="ECO:0000313" key="21">
    <source>
        <dbReference type="EMBL" id="RWS13921.1"/>
    </source>
</evidence>
<sequence length="492" mass="53055">MKKALILGVFDKDGENGSFVFTKAAEKLNENSGGKLKKYVDVVGPLKKGKSRLYYDLSSDYDVVSLIGLGSETAGYNENEEVEENRENVRAAVASGLRSIRELFNTSVTIDVDDCKDAEAAAEGAVLAAHYFDELKQESSKKKPVTINLLNSGLVEANAENVEKWQRGELAAKGQNIARRLAEMPANYCTPTKFAEMVSDLSKKHKIEIHVRDKAWIESQKMGAFLSVTRGSDEPPVFLEMHYNNLPNTKPIVLVGKGICFDSGGISLKPSAKMGAMRADMEGAACVVSTVITLAAMEAKVNVIALTPLCENLPSGKATKPSDVVTAMNGKTIQVDNTDAEGRLVLADALCYAQKFDPELILDVATLTGAMTIALGASATGVFTTSTKHFNMLQKCGTKTGDRVWRLPVFNLFTKQISDAPLADLNNISGFPAGGSCVAAAFLKEFVTIPNWLHLDIAGVMENKDEVPYLGKGMAGRPVRTLINFVLSASNQ</sequence>
<evidence type="ECO:0000256" key="6">
    <source>
        <dbReference type="ARBA" id="ARBA00014190"/>
    </source>
</evidence>
<feature type="domain" description="Cytosol aminopeptidase" evidence="20">
    <location>
        <begin position="337"/>
        <end position="344"/>
    </location>
</feature>
<comment type="similarity">
    <text evidence="3">Belongs to the peptidase M17 family.</text>
</comment>
<dbReference type="SUPFAM" id="SSF53187">
    <property type="entry name" value="Zn-dependent exopeptidases"/>
    <property type="match status" value="1"/>
</dbReference>
<evidence type="ECO:0000256" key="13">
    <source>
        <dbReference type="ARBA" id="ARBA00030930"/>
    </source>
</evidence>
<keyword evidence="9" id="KW-0378">Hydrolase</keyword>
<comment type="catalytic activity">
    <reaction evidence="10">
        <text>an S-substituted L-cysteinylglycine + H2O = an S-substituted L-cysteine + glycine</text>
        <dbReference type="Rhea" id="RHEA:60444"/>
        <dbReference type="ChEBI" id="CHEBI:15377"/>
        <dbReference type="ChEBI" id="CHEBI:57305"/>
        <dbReference type="ChEBI" id="CHEBI:58717"/>
        <dbReference type="ChEBI" id="CHEBI:143103"/>
        <dbReference type="EC" id="3.4.13.23"/>
    </reaction>
    <physiologicalReaction direction="left-to-right" evidence="10">
        <dbReference type="Rhea" id="RHEA:60445"/>
    </physiologicalReaction>
</comment>
<dbReference type="AlphaFoldDB" id="A0A3S3PJT8"/>
<evidence type="ECO:0000256" key="5">
    <source>
        <dbReference type="ARBA" id="ARBA00012568"/>
    </source>
</evidence>
<dbReference type="EC" id="3.4.11.1" evidence="4"/>
<dbReference type="STRING" id="1965070.A0A3S3PJT8"/>
<evidence type="ECO:0000256" key="1">
    <source>
        <dbReference type="ARBA" id="ARBA00000135"/>
    </source>
</evidence>
<evidence type="ECO:0000256" key="11">
    <source>
        <dbReference type="ARBA" id="ARBA00023625"/>
    </source>
</evidence>
<dbReference type="OrthoDB" id="412814at2759"/>
<organism evidence="21 22">
    <name type="scientific">Dinothrombium tinctorium</name>
    <dbReference type="NCBI Taxonomy" id="1965070"/>
    <lineage>
        <taxon>Eukaryota</taxon>
        <taxon>Metazoa</taxon>
        <taxon>Ecdysozoa</taxon>
        <taxon>Arthropoda</taxon>
        <taxon>Chelicerata</taxon>
        <taxon>Arachnida</taxon>
        <taxon>Acari</taxon>
        <taxon>Acariformes</taxon>
        <taxon>Trombidiformes</taxon>
        <taxon>Prostigmata</taxon>
        <taxon>Anystina</taxon>
        <taxon>Parasitengona</taxon>
        <taxon>Trombidioidea</taxon>
        <taxon>Trombidiidae</taxon>
        <taxon>Dinothrombium</taxon>
    </lineage>
</organism>
<comment type="catalytic activity">
    <reaction evidence="18">
        <text>S-benzyl-L-cysteinylglycine + H2O = S-benzyl-L-cysteine + glycine</text>
        <dbReference type="Rhea" id="RHEA:62568"/>
        <dbReference type="ChEBI" id="CHEBI:15377"/>
        <dbReference type="ChEBI" id="CHEBI:57305"/>
        <dbReference type="ChEBI" id="CHEBI:145802"/>
        <dbReference type="ChEBI" id="CHEBI:145803"/>
    </reaction>
    <physiologicalReaction direction="left-to-right" evidence="18">
        <dbReference type="Rhea" id="RHEA:62569"/>
    </physiologicalReaction>
</comment>
<dbReference type="GO" id="GO:0030145">
    <property type="term" value="F:manganese ion binding"/>
    <property type="evidence" value="ECO:0007669"/>
    <property type="project" value="InterPro"/>
</dbReference>
<dbReference type="Gene3D" id="3.40.630.10">
    <property type="entry name" value="Zn peptidases"/>
    <property type="match status" value="1"/>
</dbReference>
<comment type="catalytic activity">
    <reaction evidence="19">
        <text>L-cysteinylglycine + H2O = L-cysteine + glycine</text>
        <dbReference type="Rhea" id="RHEA:28783"/>
        <dbReference type="ChEBI" id="CHEBI:15377"/>
        <dbReference type="ChEBI" id="CHEBI:35235"/>
        <dbReference type="ChEBI" id="CHEBI:57305"/>
        <dbReference type="ChEBI" id="CHEBI:61694"/>
    </reaction>
    <physiologicalReaction direction="left-to-right" evidence="19">
        <dbReference type="Rhea" id="RHEA:28784"/>
    </physiologicalReaction>
</comment>
<keyword evidence="8" id="KW-0645">Protease</keyword>
<evidence type="ECO:0000256" key="16">
    <source>
        <dbReference type="ARBA" id="ARBA00033172"/>
    </source>
</evidence>
<dbReference type="InterPro" id="IPR000819">
    <property type="entry name" value="Peptidase_M17_C"/>
</dbReference>
<name>A0A3S3PJT8_9ACAR</name>
<proteinExistence type="inferred from homology"/>
<keyword evidence="22" id="KW-1185">Reference proteome</keyword>
<dbReference type="GO" id="GO:0070006">
    <property type="term" value="F:metalloaminopeptidase activity"/>
    <property type="evidence" value="ECO:0007669"/>
    <property type="project" value="InterPro"/>
</dbReference>
<evidence type="ECO:0000256" key="18">
    <source>
        <dbReference type="ARBA" id="ARBA00047881"/>
    </source>
</evidence>
<evidence type="ECO:0000256" key="15">
    <source>
        <dbReference type="ARBA" id="ARBA00031564"/>
    </source>
</evidence>
<dbReference type="InterPro" id="IPR043472">
    <property type="entry name" value="Macro_dom-like"/>
</dbReference>